<feature type="region of interest" description="Disordered" evidence="1">
    <location>
        <begin position="509"/>
        <end position="529"/>
    </location>
</feature>
<evidence type="ECO:0000313" key="2">
    <source>
        <dbReference type="EMBL" id="CAK0909939.1"/>
    </source>
</evidence>
<sequence>MSCTLEKASSPAELHSQLIEEMENDLKISQEKLSGFVAVMGSTDFFNPKSELICQCIGQALAESKEELALITGGFCGVEATTSRAFCAARKANKRPEATYMALPKSDPDITTRFKDKAPTKVTADGKAAFDKWDFGTTLFYGNSNKERLEIMGCLGTLILIEGGPGATTSAMMVEKAGHVAIPARVTGGAAGNKKIGTKSPMKELLAASCSALFSDEARSALQDAQSAWELLDLGEADDPDMLAAAVASIVGTLAQYATLFSESCQLPTQVGSEKNRPEGLTELRSQSELLDYMQQFNAVVLFGGHGSAGQFGDLVECDRIVDVVVRNLDSLFGANWLAVYGGEPCQDDVHTIAYPVRRLHTKHGKKVLAVQCDFFGKDILAPSSVERFEHLEDGALHQYKTRQHLNRRTQKKEIQFGGYDRKGNLIGASQVCFSQKLRDAGFPTCHVLIGGGPICVDEADFSTKHGIPIFYARARKKIIDEGPLVICPAEAYGQMEFWANQEGIPRDMWHPHSPEIPSKGRSSVSLRI</sequence>
<gene>
    <name evidence="2" type="ORF">PCOR1329_LOCUS84230</name>
</gene>
<name>A0ABN9YB28_9DINO</name>
<proteinExistence type="predicted"/>
<keyword evidence="3" id="KW-1185">Reference proteome</keyword>
<comment type="caution">
    <text evidence="2">The sequence shown here is derived from an EMBL/GenBank/DDBJ whole genome shotgun (WGS) entry which is preliminary data.</text>
</comment>
<accession>A0ABN9YB28</accession>
<evidence type="ECO:0000313" key="3">
    <source>
        <dbReference type="Proteomes" id="UP001189429"/>
    </source>
</evidence>
<reference evidence="2" key="1">
    <citation type="submission" date="2023-10" db="EMBL/GenBank/DDBJ databases">
        <authorList>
            <person name="Chen Y."/>
            <person name="Shah S."/>
            <person name="Dougan E. K."/>
            <person name="Thang M."/>
            <person name="Chan C."/>
        </authorList>
    </citation>
    <scope>NUCLEOTIDE SEQUENCE [LARGE SCALE GENOMIC DNA]</scope>
</reference>
<organism evidence="2 3">
    <name type="scientific">Prorocentrum cordatum</name>
    <dbReference type="NCBI Taxonomy" id="2364126"/>
    <lineage>
        <taxon>Eukaryota</taxon>
        <taxon>Sar</taxon>
        <taxon>Alveolata</taxon>
        <taxon>Dinophyceae</taxon>
        <taxon>Prorocentrales</taxon>
        <taxon>Prorocentraceae</taxon>
        <taxon>Prorocentrum</taxon>
    </lineage>
</organism>
<dbReference type="Proteomes" id="UP001189429">
    <property type="component" value="Unassembled WGS sequence"/>
</dbReference>
<protein>
    <submittedName>
        <fullName evidence="2">Uncharacterized protein</fullName>
    </submittedName>
</protein>
<dbReference type="EMBL" id="CAUYUJ010022289">
    <property type="protein sequence ID" value="CAK0909939.1"/>
    <property type="molecule type" value="Genomic_DNA"/>
</dbReference>
<evidence type="ECO:0000256" key="1">
    <source>
        <dbReference type="SAM" id="MobiDB-lite"/>
    </source>
</evidence>